<feature type="transmembrane region" description="Helical" evidence="8">
    <location>
        <begin position="79"/>
        <end position="96"/>
    </location>
</feature>
<keyword evidence="3 8" id="KW-0812">Transmembrane</keyword>
<dbReference type="AlphaFoldDB" id="A0A838XKS5"/>
<reference evidence="10 11" key="1">
    <citation type="submission" date="2020-07" db="EMBL/GenBank/DDBJ databases">
        <title>Draft genome and description of Aeromicrobium phoceense strain Marseille-Q0843 isolated from healthy skin swab.</title>
        <authorList>
            <person name="Boxberger M."/>
            <person name="La Scola B."/>
        </authorList>
    </citation>
    <scope>NUCLEOTIDE SEQUENCE [LARGE SCALE GENOMIC DNA]</scope>
    <source>
        <strain evidence="10 11">Marseille-Q0843</strain>
    </source>
</reference>
<evidence type="ECO:0000313" key="11">
    <source>
        <dbReference type="Proteomes" id="UP000550354"/>
    </source>
</evidence>
<dbReference type="Pfam" id="PF18916">
    <property type="entry name" value="Lycopene_cyc"/>
    <property type="match status" value="1"/>
</dbReference>
<evidence type="ECO:0000256" key="2">
    <source>
        <dbReference type="ARBA" id="ARBA00004829"/>
    </source>
</evidence>
<keyword evidence="11" id="KW-1185">Reference proteome</keyword>
<dbReference type="GO" id="GO:0016872">
    <property type="term" value="F:intramolecular lyase activity"/>
    <property type="evidence" value="ECO:0007669"/>
    <property type="project" value="InterPro"/>
</dbReference>
<comment type="subcellular location">
    <subcellularLocation>
        <location evidence="1">Membrane</location>
        <topology evidence="1">Multi-pass membrane protein</topology>
    </subcellularLocation>
</comment>
<dbReference type="EMBL" id="JACEOG010000001">
    <property type="protein sequence ID" value="MBA4607470.1"/>
    <property type="molecule type" value="Genomic_DNA"/>
</dbReference>
<sequence>MTYLGLAAVFTAATLPVLALAVVTRRPDRRWWAATGLTAVALAVLTAVFDSVMIAADLFRFDESALTGIHVGLAPIEDFAWPLAATILVSSLSLLLSRPARHFDSTVSAQDQA</sequence>
<feature type="transmembrane region" description="Helical" evidence="8">
    <location>
        <begin position="31"/>
        <end position="59"/>
    </location>
</feature>
<organism evidence="10 11">
    <name type="scientific">Aeromicrobium phoceense</name>
    <dbReference type="NCBI Taxonomy" id="2754045"/>
    <lineage>
        <taxon>Bacteria</taxon>
        <taxon>Bacillati</taxon>
        <taxon>Actinomycetota</taxon>
        <taxon>Actinomycetes</taxon>
        <taxon>Propionibacteriales</taxon>
        <taxon>Nocardioidaceae</taxon>
        <taxon>Aeromicrobium</taxon>
    </lineage>
</organism>
<gene>
    <name evidence="10" type="ORF">H1W00_03185</name>
</gene>
<keyword evidence="4" id="KW-0125">Carotenoid biosynthesis</keyword>
<evidence type="ECO:0000256" key="8">
    <source>
        <dbReference type="SAM" id="Phobius"/>
    </source>
</evidence>
<keyword evidence="5 8" id="KW-1133">Transmembrane helix</keyword>
<dbReference type="RefSeq" id="WP_181753534.1">
    <property type="nucleotide sequence ID" value="NZ_DAMCVE010000003.1"/>
</dbReference>
<name>A0A838XKS5_9ACTN</name>
<accession>A0A838XKS5</accession>
<feature type="domain" description="Lycopene cyclase" evidence="9">
    <location>
        <begin position="9"/>
        <end position="90"/>
    </location>
</feature>
<comment type="pathway">
    <text evidence="2">Carotenoid biosynthesis.</text>
</comment>
<evidence type="ECO:0000256" key="7">
    <source>
        <dbReference type="ARBA" id="ARBA00023235"/>
    </source>
</evidence>
<dbReference type="Proteomes" id="UP000550354">
    <property type="component" value="Unassembled WGS sequence"/>
</dbReference>
<dbReference type="GO" id="GO:0016020">
    <property type="term" value="C:membrane"/>
    <property type="evidence" value="ECO:0007669"/>
    <property type="project" value="UniProtKB-SubCell"/>
</dbReference>
<evidence type="ECO:0000256" key="4">
    <source>
        <dbReference type="ARBA" id="ARBA00022746"/>
    </source>
</evidence>
<evidence type="ECO:0000259" key="9">
    <source>
        <dbReference type="Pfam" id="PF18916"/>
    </source>
</evidence>
<evidence type="ECO:0000256" key="3">
    <source>
        <dbReference type="ARBA" id="ARBA00022692"/>
    </source>
</evidence>
<evidence type="ECO:0000313" key="10">
    <source>
        <dbReference type="EMBL" id="MBA4607470.1"/>
    </source>
</evidence>
<dbReference type="GO" id="GO:0045436">
    <property type="term" value="F:lycopene beta cyclase activity"/>
    <property type="evidence" value="ECO:0007669"/>
    <property type="project" value="UniProtKB-ARBA"/>
</dbReference>
<evidence type="ECO:0000256" key="1">
    <source>
        <dbReference type="ARBA" id="ARBA00004141"/>
    </source>
</evidence>
<keyword evidence="6 8" id="KW-0472">Membrane</keyword>
<evidence type="ECO:0000256" key="6">
    <source>
        <dbReference type="ARBA" id="ARBA00023136"/>
    </source>
</evidence>
<evidence type="ECO:0000256" key="5">
    <source>
        <dbReference type="ARBA" id="ARBA00022989"/>
    </source>
</evidence>
<proteinExistence type="predicted"/>
<comment type="caution">
    <text evidence="10">The sequence shown here is derived from an EMBL/GenBank/DDBJ whole genome shotgun (WGS) entry which is preliminary data.</text>
</comment>
<keyword evidence="7" id="KW-0413">Isomerase</keyword>
<protein>
    <submittedName>
        <fullName evidence="10">Lycopene cyclase domain-containing protein</fullName>
    </submittedName>
</protein>
<dbReference type="GO" id="GO:0016117">
    <property type="term" value="P:carotenoid biosynthetic process"/>
    <property type="evidence" value="ECO:0007669"/>
    <property type="project" value="UniProtKB-KW"/>
</dbReference>
<dbReference type="NCBIfam" id="TIGR03462">
    <property type="entry name" value="CarR_dom_SF"/>
    <property type="match status" value="1"/>
</dbReference>
<dbReference type="InterPro" id="IPR017825">
    <property type="entry name" value="Lycopene_cyclase_dom"/>
</dbReference>